<dbReference type="AlphaFoldDB" id="A0A564YWU7"/>
<evidence type="ECO:0008006" key="4">
    <source>
        <dbReference type="Google" id="ProtNLM"/>
    </source>
</evidence>
<feature type="compositionally biased region" description="Polar residues" evidence="1">
    <location>
        <begin position="1"/>
        <end position="10"/>
    </location>
</feature>
<evidence type="ECO:0000313" key="3">
    <source>
        <dbReference type="Proteomes" id="UP000321570"/>
    </source>
</evidence>
<evidence type="ECO:0000313" key="2">
    <source>
        <dbReference type="EMBL" id="VUZ51173.1"/>
    </source>
</evidence>
<organism evidence="2 3">
    <name type="scientific">Hymenolepis diminuta</name>
    <name type="common">Rat tapeworm</name>
    <dbReference type="NCBI Taxonomy" id="6216"/>
    <lineage>
        <taxon>Eukaryota</taxon>
        <taxon>Metazoa</taxon>
        <taxon>Spiralia</taxon>
        <taxon>Lophotrochozoa</taxon>
        <taxon>Platyhelminthes</taxon>
        <taxon>Cestoda</taxon>
        <taxon>Eucestoda</taxon>
        <taxon>Cyclophyllidea</taxon>
        <taxon>Hymenolepididae</taxon>
        <taxon>Hymenolepis</taxon>
    </lineage>
</organism>
<evidence type="ECO:0000256" key="1">
    <source>
        <dbReference type="SAM" id="MobiDB-lite"/>
    </source>
</evidence>
<protein>
    <recommendedName>
        <fullName evidence="4">Peptidase A2 domain-containing protein</fullName>
    </recommendedName>
</protein>
<dbReference type="InterPro" id="IPR021109">
    <property type="entry name" value="Peptidase_aspartic_dom_sf"/>
</dbReference>
<gene>
    <name evidence="2" type="ORF">WMSIL1_LOCUS10023</name>
</gene>
<dbReference type="EMBL" id="CABIJS010000432">
    <property type="protein sequence ID" value="VUZ51173.1"/>
    <property type="molecule type" value="Genomic_DNA"/>
</dbReference>
<keyword evidence="3" id="KW-1185">Reference proteome</keyword>
<reference evidence="2 3" key="1">
    <citation type="submission" date="2019-07" db="EMBL/GenBank/DDBJ databases">
        <authorList>
            <person name="Jastrzebski P J."/>
            <person name="Paukszto L."/>
            <person name="Jastrzebski P J."/>
        </authorList>
    </citation>
    <scope>NUCLEOTIDE SEQUENCE [LARGE SCALE GENOMIC DNA]</scope>
    <source>
        <strain evidence="2 3">WMS-il1</strain>
    </source>
</reference>
<dbReference type="Proteomes" id="UP000321570">
    <property type="component" value="Unassembled WGS sequence"/>
</dbReference>
<name>A0A564YWU7_HYMDI</name>
<feature type="compositionally biased region" description="Polar residues" evidence="1">
    <location>
        <begin position="22"/>
        <end position="35"/>
    </location>
</feature>
<accession>A0A564YWU7</accession>
<sequence length="195" mass="22275">MIGSNETRTCQIKKPELDRSPENNPMLQPQTQQTYPNNLTNKPRCRFCGGFHFYMNRPFFKHQCQECNSYARKGDSTRVVYDDRIQTAKEVSIRLNVAEAHGIQTTIQVDVSRHRYEILFINGIFLEFQADTGFDITIVSNEAWKTLSSPKLDTVPFKVYSASGEAIKCKATFKGKTVAIVLYVADPDINRLELV</sequence>
<feature type="region of interest" description="Disordered" evidence="1">
    <location>
        <begin position="1"/>
        <end position="35"/>
    </location>
</feature>
<dbReference type="SUPFAM" id="SSF50630">
    <property type="entry name" value="Acid proteases"/>
    <property type="match status" value="1"/>
</dbReference>
<proteinExistence type="predicted"/>